<proteinExistence type="predicted"/>
<feature type="non-terminal residue" evidence="1">
    <location>
        <position position="1"/>
    </location>
</feature>
<organism evidence="1">
    <name type="scientific">Lepeophtheirus salmonis</name>
    <name type="common">Salmon louse</name>
    <name type="synonym">Caligus salmonis</name>
    <dbReference type="NCBI Taxonomy" id="72036"/>
    <lineage>
        <taxon>Eukaryota</taxon>
        <taxon>Metazoa</taxon>
        <taxon>Ecdysozoa</taxon>
        <taxon>Arthropoda</taxon>
        <taxon>Crustacea</taxon>
        <taxon>Multicrustacea</taxon>
        <taxon>Hexanauplia</taxon>
        <taxon>Copepoda</taxon>
        <taxon>Siphonostomatoida</taxon>
        <taxon>Caligidae</taxon>
        <taxon>Lepeophtheirus</taxon>
    </lineage>
</organism>
<evidence type="ECO:0000313" key="1">
    <source>
        <dbReference type="EMBL" id="CDW36022.1"/>
    </source>
</evidence>
<sequence length="70" mass="7663">KTLSGKYVFQAAEDSLAPTVDVVLCHEDCQYWLTVASRVYFSMMDTAGLLLDMYPKGCSAIEGPKGPKKS</sequence>
<dbReference type="EMBL" id="HACA01018661">
    <property type="protein sequence ID" value="CDW36022.1"/>
    <property type="molecule type" value="Transcribed_RNA"/>
</dbReference>
<protein>
    <submittedName>
        <fullName evidence="1">Uncharacterized protein</fullName>
    </submittedName>
</protein>
<name>A0A0K2UDK2_LEPSM</name>
<accession>A0A0K2UDK2</accession>
<reference evidence="1" key="1">
    <citation type="submission" date="2014-05" db="EMBL/GenBank/DDBJ databases">
        <authorList>
            <person name="Chronopoulou M."/>
        </authorList>
    </citation>
    <scope>NUCLEOTIDE SEQUENCE</scope>
    <source>
        <tissue evidence="1">Whole organism</tissue>
    </source>
</reference>
<dbReference type="AlphaFoldDB" id="A0A0K2UDK2"/>